<evidence type="ECO:0000256" key="1">
    <source>
        <dbReference type="ARBA" id="ARBA00001971"/>
    </source>
</evidence>
<dbReference type="PRINTS" id="PR00463">
    <property type="entry name" value="EP450I"/>
</dbReference>
<reference evidence="10" key="2">
    <citation type="submission" date="2021-02" db="EMBL/GenBank/DDBJ databases">
        <title>Aspergillus puulaauensis MK2 genome sequence.</title>
        <authorList>
            <person name="Futagami T."/>
            <person name="Mori K."/>
            <person name="Kadooka C."/>
            <person name="Tanaka T."/>
        </authorList>
    </citation>
    <scope>NUCLEOTIDE SEQUENCE</scope>
    <source>
        <strain evidence="10">MK2</strain>
    </source>
</reference>
<sequence>MLLDYFSSWFLPSIIVILLAYCIHNKHGYGISKIPGPFLAGFSDLWRTILVWRGHPHLYHVKLHEKYGSAVRLGPNVVSISDPEAIKTIYAINSGYVKSGFYPVQQTITKEGDFLQGMFNTVDEKYHAKLRRAVSNAYAMSTLVQFEPLVDSTSREFLKQLSERYADKPGADGICDFATWLQYYAFDVIGELTYSKRLGFIDYGEDVDHIIGDAERTLKYFAVVGQMPILDSLFLKNPVRLLLSRLGIMNATSPVVTFARQRMKSRLVGPKNIAETQGKSASGKRDFLARFIEAGEKDPQFINPQRILSLTVANMFAGSDTTAISLRSIFYNLLKNPDKLNKLRAEFQEAEGNGVFREDRLVRWEESQKLPYLDAVIKEALRIHPAAGLPLERVVPPGGVQLCGYFLPEGTIVGCNAWTVHRSAKIYGPNTDVFRPERWLEASEEAKSLMSSSLFTFGAGARTCVGKNISYLEMYKLVPSILRTFEVTLAHPDREWKTENIWFVKQSAFDVRFTTRPRDRAAPYW</sequence>
<keyword evidence="7 9" id="KW-0503">Monooxygenase</keyword>
<protein>
    <recommendedName>
        <fullName evidence="12">Cytochrome P450</fullName>
    </recommendedName>
</protein>
<dbReference type="PANTHER" id="PTHR24305:SF232">
    <property type="entry name" value="P450, PUTATIVE (EUROFUNG)-RELATED"/>
    <property type="match status" value="1"/>
</dbReference>
<keyword evidence="6 8" id="KW-0408">Iron</keyword>
<dbReference type="AlphaFoldDB" id="A0A7R7XZN8"/>
<name>A0A7R7XZN8_9EURO</name>
<dbReference type="RefSeq" id="XP_041562868.1">
    <property type="nucleotide sequence ID" value="XM_041697327.1"/>
</dbReference>
<dbReference type="InterPro" id="IPR017972">
    <property type="entry name" value="Cyt_P450_CS"/>
</dbReference>
<dbReference type="FunFam" id="1.10.630.10:FF:000050">
    <property type="entry name" value="Cytochrome P450 monooxygenase"/>
    <property type="match status" value="1"/>
</dbReference>
<evidence type="ECO:0000256" key="8">
    <source>
        <dbReference type="PIRSR" id="PIRSR602401-1"/>
    </source>
</evidence>
<dbReference type="InterPro" id="IPR050121">
    <property type="entry name" value="Cytochrome_P450_monoxygenase"/>
</dbReference>
<keyword evidence="4 8" id="KW-0479">Metal-binding</keyword>
<dbReference type="SUPFAM" id="SSF48264">
    <property type="entry name" value="Cytochrome P450"/>
    <property type="match status" value="1"/>
</dbReference>
<keyword evidence="11" id="KW-1185">Reference proteome</keyword>
<comment type="similarity">
    <text evidence="2 9">Belongs to the cytochrome P450 family.</text>
</comment>
<dbReference type="PRINTS" id="PR00385">
    <property type="entry name" value="P450"/>
</dbReference>
<keyword evidence="5 9" id="KW-0560">Oxidoreductase</keyword>
<proteinExistence type="inferred from homology"/>
<dbReference type="CDD" id="cd11060">
    <property type="entry name" value="CYP57A1-like"/>
    <property type="match status" value="1"/>
</dbReference>
<dbReference type="PROSITE" id="PS00086">
    <property type="entry name" value="CYTOCHROME_P450"/>
    <property type="match status" value="1"/>
</dbReference>
<dbReference type="Gene3D" id="1.10.630.10">
    <property type="entry name" value="Cytochrome P450"/>
    <property type="match status" value="1"/>
</dbReference>
<feature type="binding site" description="axial binding residue" evidence="8">
    <location>
        <position position="464"/>
    </location>
    <ligand>
        <name>heme</name>
        <dbReference type="ChEBI" id="CHEBI:30413"/>
    </ligand>
    <ligandPart>
        <name>Fe</name>
        <dbReference type="ChEBI" id="CHEBI:18248"/>
    </ligandPart>
</feature>
<dbReference type="InterPro" id="IPR036396">
    <property type="entry name" value="Cyt_P450_sf"/>
</dbReference>
<dbReference type="Proteomes" id="UP000654913">
    <property type="component" value="Chromosome 8"/>
</dbReference>
<accession>A0A7R7XZN8</accession>
<dbReference type="InterPro" id="IPR001128">
    <property type="entry name" value="Cyt_P450"/>
</dbReference>
<dbReference type="GO" id="GO:0016705">
    <property type="term" value="F:oxidoreductase activity, acting on paired donors, with incorporation or reduction of molecular oxygen"/>
    <property type="evidence" value="ECO:0007669"/>
    <property type="project" value="InterPro"/>
</dbReference>
<evidence type="ECO:0000256" key="2">
    <source>
        <dbReference type="ARBA" id="ARBA00010617"/>
    </source>
</evidence>
<dbReference type="GeneID" id="64980679"/>
<evidence type="ECO:0000256" key="7">
    <source>
        <dbReference type="ARBA" id="ARBA00023033"/>
    </source>
</evidence>
<dbReference type="InterPro" id="IPR002401">
    <property type="entry name" value="Cyt_P450_E_grp-I"/>
</dbReference>
<evidence type="ECO:0000256" key="6">
    <source>
        <dbReference type="ARBA" id="ARBA00023004"/>
    </source>
</evidence>
<evidence type="ECO:0008006" key="12">
    <source>
        <dbReference type="Google" id="ProtNLM"/>
    </source>
</evidence>
<evidence type="ECO:0000256" key="3">
    <source>
        <dbReference type="ARBA" id="ARBA00022617"/>
    </source>
</evidence>
<comment type="cofactor">
    <cofactor evidence="1 8">
        <name>heme</name>
        <dbReference type="ChEBI" id="CHEBI:30413"/>
    </cofactor>
</comment>
<dbReference type="PANTHER" id="PTHR24305">
    <property type="entry name" value="CYTOCHROME P450"/>
    <property type="match status" value="1"/>
</dbReference>
<dbReference type="OrthoDB" id="3934656at2759"/>
<dbReference type="GO" id="GO:0004497">
    <property type="term" value="F:monooxygenase activity"/>
    <property type="evidence" value="ECO:0007669"/>
    <property type="project" value="UniProtKB-KW"/>
</dbReference>
<evidence type="ECO:0000313" key="11">
    <source>
        <dbReference type="Proteomes" id="UP000654913"/>
    </source>
</evidence>
<dbReference type="Pfam" id="PF00067">
    <property type="entry name" value="p450"/>
    <property type="match status" value="1"/>
</dbReference>
<evidence type="ECO:0000256" key="4">
    <source>
        <dbReference type="ARBA" id="ARBA00022723"/>
    </source>
</evidence>
<dbReference type="KEGG" id="apuu:APUU_80985S"/>
<dbReference type="GO" id="GO:0020037">
    <property type="term" value="F:heme binding"/>
    <property type="evidence" value="ECO:0007669"/>
    <property type="project" value="InterPro"/>
</dbReference>
<evidence type="ECO:0000313" key="10">
    <source>
        <dbReference type="EMBL" id="BCS30682.1"/>
    </source>
</evidence>
<dbReference type="EMBL" id="AP024450">
    <property type="protein sequence ID" value="BCS30682.1"/>
    <property type="molecule type" value="Genomic_DNA"/>
</dbReference>
<dbReference type="GO" id="GO:0005506">
    <property type="term" value="F:iron ion binding"/>
    <property type="evidence" value="ECO:0007669"/>
    <property type="project" value="InterPro"/>
</dbReference>
<evidence type="ECO:0000256" key="9">
    <source>
        <dbReference type="RuleBase" id="RU000461"/>
    </source>
</evidence>
<keyword evidence="3 8" id="KW-0349">Heme</keyword>
<evidence type="ECO:0000256" key="5">
    <source>
        <dbReference type="ARBA" id="ARBA00023002"/>
    </source>
</evidence>
<reference evidence="10" key="1">
    <citation type="submission" date="2021-01" db="EMBL/GenBank/DDBJ databases">
        <authorList>
            <consortium name="Aspergillus puulaauensis MK2 genome sequencing consortium"/>
            <person name="Kazuki M."/>
            <person name="Futagami T."/>
        </authorList>
    </citation>
    <scope>NUCLEOTIDE SEQUENCE</scope>
    <source>
        <strain evidence="10">MK2</strain>
    </source>
</reference>
<organism evidence="10 11">
    <name type="scientific">Aspergillus puulaauensis</name>
    <dbReference type="NCBI Taxonomy" id="1220207"/>
    <lineage>
        <taxon>Eukaryota</taxon>
        <taxon>Fungi</taxon>
        <taxon>Dikarya</taxon>
        <taxon>Ascomycota</taxon>
        <taxon>Pezizomycotina</taxon>
        <taxon>Eurotiomycetes</taxon>
        <taxon>Eurotiomycetidae</taxon>
        <taxon>Eurotiales</taxon>
        <taxon>Aspergillaceae</taxon>
        <taxon>Aspergillus</taxon>
    </lineage>
</organism>
<gene>
    <name evidence="10" type="ORF">APUU_80985S</name>
</gene>